<sequence length="163" mass="17241">MTTQVAAAAGIKVIAVSGEKNFALVRNAGAAAVFDYKETSFVDKVIEEIRASNQEFVGIFDAVSTPETYANDIKILSALGGGHLACVHPPPAEIPENVQAGMIFAVNEVATPVWKDYVTAALRERKLRCLPPPTIVGKGLDKVQDALSMCEAGVSGTKLVVEL</sequence>
<accession>A0ACC1MNC3</accession>
<proteinExistence type="predicted"/>
<keyword evidence="2" id="KW-1185">Reference proteome</keyword>
<comment type="caution">
    <text evidence="1">The sequence shown here is derived from an EMBL/GenBank/DDBJ whole genome shotgun (WGS) entry which is preliminary data.</text>
</comment>
<evidence type="ECO:0000313" key="1">
    <source>
        <dbReference type="EMBL" id="KAJ2967779.1"/>
    </source>
</evidence>
<dbReference type="Proteomes" id="UP001143910">
    <property type="component" value="Unassembled WGS sequence"/>
</dbReference>
<dbReference type="EMBL" id="JANJQO010002192">
    <property type="protein sequence ID" value="KAJ2967779.1"/>
    <property type="molecule type" value="Genomic_DNA"/>
</dbReference>
<reference evidence="1" key="1">
    <citation type="submission" date="2022-08" db="EMBL/GenBank/DDBJ databases">
        <title>Genome Sequence of Lecanicillium fungicola.</title>
        <authorList>
            <person name="Buettner E."/>
        </authorList>
    </citation>
    <scope>NUCLEOTIDE SEQUENCE</scope>
    <source>
        <strain evidence="1">Babe33</strain>
    </source>
</reference>
<organism evidence="1 2">
    <name type="scientific">Zarea fungicola</name>
    <dbReference type="NCBI Taxonomy" id="93591"/>
    <lineage>
        <taxon>Eukaryota</taxon>
        <taxon>Fungi</taxon>
        <taxon>Dikarya</taxon>
        <taxon>Ascomycota</taxon>
        <taxon>Pezizomycotina</taxon>
        <taxon>Sordariomycetes</taxon>
        <taxon>Hypocreomycetidae</taxon>
        <taxon>Hypocreales</taxon>
        <taxon>Cordycipitaceae</taxon>
        <taxon>Zarea</taxon>
    </lineage>
</organism>
<gene>
    <name evidence="1" type="ORF">NQ176_g9501</name>
</gene>
<protein>
    <submittedName>
        <fullName evidence="1">Uncharacterized protein</fullName>
    </submittedName>
</protein>
<name>A0ACC1MNC3_9HYPO</name>
<evidence type="ECO:0000313" key="2">
    <source>
        <dbReference type="Proteomes" id="UP001143910"/>
    </source>
</evidence>